<dbReference type="Proteomes" id="UP000253845">
    <property type="component" value="Unassembled WGS sequence"/>
</dbReference>
<accession>A0A370BHU0</accession>
<sequence length="330" mass="37424">MLPPKPHITSTSYTYLSLSPSQPSNQLSSKYLTHPNIATRKYTQPALTAHNYPRPPISLHKPNKHDAQASKHPLMMDHNCGSEFHYMEKSDIKLLHSEFVIHMEYLTISKQLDNGSKSINPPSQVSPSFAVRTYEWVKRLVGGYCQARSKGSKERKRKSKKGKGKRKSHPGRNKPIGFALEGSGRMCPRMQRGWIWEWNSVLKGVMCDIAIMIGKLLSPVCRPLFAPWFRSNFQCLLELMGAGFGQAFVMKDNFIVSVAASFLLLASPRREDWLTCAPPHFLCYWNRSYFGSGPSGTMLLCFPERRVESFGGWNVDARESNHSSKKMLKA</sequence>
<reference evidence="2 3" key="1">
    <citation type="submission" date="2018-07" db="EMBL/GenBank/DDBJ databases">
        <title>Section-level genome sequencing of Aspergillus section Nigri to investigate inter- and intra-species variation.</title>
        <authorList>
            <consortium name="DOE Joint Genome Institute"/>
            <person name="Vesth T.C."/>
            <person name="Nybo J.L."/>
            <person name="Theobald S."/>
            <person name="Frisvad J.C."/>
            <person name="Larsen T.O."/>
            <person name="Nielsen K.F."/>
            <person name="Hoof J.B."/>
            <person name="Brandl J."/>
            <person name="Salamov A."/>
            <person name="Riley R."/>
            <person name="Gladden J.M."/>
            <person name="Phatale P."/>
            <person name="Nielsen M.T."/>
            <person name="Lyhne E.K."/>
            <person name="Kogle M.E."/>
            <person name="Strasser K."/>
            <person name="McDonnell E."/>
            <person name="Barry K."/>
            <person name="Clum A."/>
            <person name="Chen C."/>
            <person name="Nolan M."/>
            <person name="Sandor L."/>
            <person name="Kuo A."/>
            <person name="Lipzen A."/>
            <person name="Hainaut M."/>
            <person name="Drula E."/>
            <person name="Tsang A."/>
            <person name="Magnuson J.K."/>
            <person name="Henrissat B."/>
            <person name="Wiebenga A."/>
            <person name="Simmons B.A."/>
            <person name="Makela M.R."/>
            <person name="De vries R.P."/>
            <person name="Grigoriev I.V."/>
            <person name="Mortensen U.H."/>
            <person name="Baker S.E."/>
            <person name="Andersen M.R."/>
        </authorList>
    </citation>
    <scope>NUCLEOTIDE SEQUENCE [LARGE SCALE GENOMIC DNA]</scope>
    <source>
        <strain evidence="2 3">ATCC 13496</strain>
    </source>
</reference>
<evidence type="ECO:0000256" key="1">
    <source>
        <dbReference type="SAM" id="MobiDB-lite"/>
    </source>
</evidence>
<proteinExistence type="predicted"/>
<dbReference type="VEuPathDB" id="FungiDB:M747DRAFT_270904"/>
<gene>
    <name evidence="2" type="ORF">M747DRAFT_270904</name>
</gene>
<dbReference type="EMBL" id="KZ851991">
    <property type="protein sequence ID" value="RDH13988.1"/>
    <property type="molecule type" value="Genomic_DNA"/>
</dbReference>
<feature type="compositionally biased region" description="Basic residues" evidence="1">
    <location>
        <begin position="153"/>
        <end position="172"/>
    </location>
</feature>
<organism evidence="2 3">
    <name type="scientific">Aspergillus niger ATCC 13496</name>
    <dbReference type="NCBI Taxonomy" id="1353008"/>
    <lineage>
        <taxon>Eukaryota</taxon>
        <taxon>Fungi</taxon>
        <taxon>Dikarya</taxon>
        <taxon>Ascomycota</taxon>
        <taxon>Pezizomycotina</taxon>
        <taxon>Eurotiomycetes</taxon>
        <taxon>Eurotiomycetidae</taxon>
        <taxon>Eurotiales</taxon>
        <taxon>Aspergillaceae</taxon>
        <taxon>Aspergillus</taxon>
        <taxon>Aspergillus subgen. Circumdati</taxon>
    </lineage>
</organism>
<feature type="region of interest" description="Disordered" evidence="1">
    <location>
        <begin position="147"/>
        <end position="174"/>
    </location>
</feature>
<name>A0A370BHU0_ASPNG</name>
<evidence type="ECO:0000313" key="2">
    <source>
        <dbReference type="EMBL" id="RDH13988.1"/>
    </source>
</evidence>
<evidence type="ECO:0000313" key="3">
    <source>
        <dbReference type="Proteomes" id="UP000253845"/>
    </source>
</evidence>
<feature type="non-terminal residue" evidence="2">
    <location>
        <position position="330"/>
    </location>
</feature>
<dbReference type="AlphaFoldDB" id="A0A370BHU0"/>
<protein>
    <submittedName>
        <fullName evidence="2">Uncharacterized protein</fullName>
    </submittedName>
</protein>